<keyword evidence="3 5" id="KW-0067">ATP-binding</keyword>
<comment type="caution">
    <text evidence="5">The sequence shown here is derived from an EMBL/GenBank/DDBJ whole genome shotgun (WGS) entry which is preliminary data.</text>
</comment>
<protein>
    <submittedName>
        <fullName evidence="5">Phospholipid/cholesterol/gamma-HCH transport system ATP-binding protein</fullName>
    </submittedName>
</protein>
<sequence length="242" mass="27273">MEPVIEVRHLVKTFRTTRVLDDISLKLEKGMNMAILGKSGVGKSVLAKCIVRLIDPDEGEIRVLGQNMLELDAMELDEVRKRIGYIFQGGALYDSMTVQENLEFQVRRTKEEMSQADLDALVEESLRNVGLLEAIHKMPAELSGGMKKRVAVARTLIFKPEIIVYDEPTTGLDPVTAGEISELILNVQEKYNTSSLIITHDMKCVKMTANHLKIIANGRFYTQGSWADLYQSTDPEIRGYFH</sequence>
<feature type="domain" description="ABC transporter" evidence="4">
    <location>
        <begin position="5"/>
        <end position="242"/>
    </location>
</feature>
<name>A0A2T5C397_9BACT</name>
<dbReference type="Gene3D" id="3.40.50.300">
    <property type="entry name" value="P-loop containing nucleotide triphosphate hydrolases"/>
    <property type="match status" value="1"/>
</dbReference>
<dbReference type="GO" id="GO:0005524">
    <property type="term" value="F:ATP binding"/>
    <property type="evidence" value="ECO:0007669"/>
    <property type="project" value="UniProtKB-KW"/>
</dbReference>
<dbReference type="PANTHER" id="PTHR43023:SF6">
    <property type="entry name" value="INTERMEMBRANE PHOSPHOLIPID TRANSPORT SYSTEM ATP-BINDING PROTEIN MLAF"/>
    <property type="match status" value="1"/>
</dbReference>
<keyword evidence="6" id="KW-1185">Reference proteome</keyword>
<organism evidence="5 6">
    <name type="scientific">Mangrovibacterium marinum</name>
    <dbReference type="NCBI Taxonomy" id="1639118"/>
    <lineage>
        <taxon>Bacteria</taxon>
        <taxon>Pseudomonadati</taxon>
        <taxon>Bacteroidota</taxon>
        <taxon>Bacteroidia</taxon>
        <taxon>Marinilabiliales</taxon>
        <taxon>Prolixibacteraceae</taxon>
        <taxon>Mangrovibacterium</taxon>
    </lineage>
</organism>
<evidence type="ECO:0000256" key="2">
    <source>
        <dbReference type="ARBA" id="ARBA00022741"/>
    </source>
</evidence>
<dbReference type="GO" id="GO:0016887">
    <property type="term" value="F:ATP hydrolysis activity"/>
    <property type="evidence" value="ECO:0007669"/>
    <property type="project" value="InterPro"/>
</dbReference>
<dbReference type="SUPFAM" id="SSF52540">
    <property type="entry name" value="P-loop containing nucleoside triphosphate hydrolases"/>
    <property type="match status" value="1"/>
</dbReference>
<dbReference type="Proteomes" id="UP000243525">
    <property type="component" value="Unassembled WGS sequence"/>
</dbReference>
<dbReference type="PROSITE" id="PS00211">
    <property type="entry name" value="ABC_TRANSPORTER_1"/>
    <property type="match status" value="1"/>
</dbReference>
<proteinExistence type="predicted"/>
<dbReference type="InterPro" id="IPR027417">
    <property type="entry name" value="P-loop_NTPase"/>
</dbReference>
<dbReference type="AlphaFoldDB" id="A0A2T5C397"/>
<dbReference type="Pfam" id="PF00005">
    <property type="entry name" value="ABC_tran"/>
    <property type="match status" value="1"/>
</dbReference>
<dbReference type="EMBL" id="QAAD01000005">
    <property type="protein sequence ID" value="PTN09250.1"/>
    <property type="molecule type" value="Genomic_DNA"/>
</dbReference>
<keyword evidence="2" id="KW-0547">Nucleotide-binding</keyword>
<evidence type="ECO:0000259" key="4">
    <source>
        <dbReference type="PROSITE" id="PS50893"/>
    </source>
</evidence>
<dbReference type="InterPro" id="IPR003593">
    <property type="entry name" value="AAA+_ATPase"/>
</dbReference>
<dbReference type="InterPro" id="IPR003439">
    <property type="entry name" value="ABC_transporter-like_ATP-bd"/>
</dbReference>
<evidence type="ECO:0000313" key="5">
    <source>
        <dbReference type="EMBL" id="PTN09250.1"/>
    </source>
</evidence>
<evidence type="ECO:0000256" key="1">
    <source>
        <dbReference type="ARBA" id="ARBA00022448"/>
    </source>
</evidence>
<dbReference type="PROSITE" id="PS50893">
    <property type="entry name" value="ABC_TRANSPORTER_2"/>
    <property type="match status" value="1"/>
</dbReference>
<dbReference type="RefSeq" id="WP_211316062.1">
    <property type="nucleotide sequence ID" value="NZ_OY782574.1"/>
</dbReference>
<reference evidence="5 6" key="1">
    <citation type="submission" date="2018-04" db="EMBL/GenBank/DDBJ databases">
        <title>Genomic Encyclopedia of Archaeal and Bacterial Type Strains, Phase II (KMG-II): from individual species to whole genera.</title>
        <authorList>
            <person name="Goeker M."/>
        </authorList>
    </citation>
    <scope>NUCLEOTIDE SEQUENCE [LARGE SCALE GENOMIC DNA]</scope>
    <source>
        <strain evidence="5 6">DSM 28823</strain>
    </source>
</reference>
<gene>
    <name evidence="5" type="ORF">C8N47_10590</name>
</gene>
<dbReference type="PANTHER" id="PTHR43023">
    <property type="entry name" value="PROTEIN TRIGALACTOSYLDIACYLGLYCEROL 3, CHLOROPLASTIC"/>
    <property type="match status" value="1"/>
</dbReference>
<keyword evidence="1" id="KW-0813">Transport</keyword>
<evidence type="ECO:0000256" key="3">
    <source>
        <dbReference type="ARBA" id="ARBA00022840"/>
    </source>
</evidence>
<dbReference type="SMART" id="SM00382">
    <property type="entry name" value="AAA"/>
    <property type="match status" value="1"/>
</dbReference>
<evidence type="ECO:0000313" key="6">
    <source>
        <dbReference type="Proteomes" id="UP000243525"/>
    </source>
</evidence>
<accession>A0A2T5C397</accession>
<dbReference type="InterPro" id="IPR017871">
    <property type="entry name" value="ABC_transporter-like_CS"/>
</dbReference>